<name>A0A9P6MF57_9FUNG</name>
<sequence>GTAPEASGTFYDSQVDNNNNNNNNDNTLHRANASTLSSTSTSSSSSSSSSSVQTLNLRLVDISQEGLVALSKLMPNLKSLLIEEFLVPDMMIKIYRWIWSTEFIHSLRTAFPHLRSLRFAIPFDNIKEDAIIEILKSFPLLTTVGFRNSYFGRRALETLQEHCKQVDCLDVSFACADPDREFKGALLRFLQTWTPLRELEADGVVFHLDTPMDDDVPNRIPWACTKLEKLVCGFQGSESQIFQHLSQFPMLSNLTISNPSLSISPIENTLAWMIHSTRMEYFWFSQYRQVPVDKAAVKWMLQHWPNLKKLHVAGGSFEHKENVKQWCRDAQRLSLIIDI</sequence>
<organism evidence="2 3">
    <name type="scientific">Modicella reniformis</name>
    <dbReference type="NCBI Taxonomy" id="1440133"/>
    <lineage>
        <taxon>Eukaryota</taxon>
        <taxon>Fungi</taxon>
        <taxon>Fungi incertae sedis</taxon>
        <taxon>Mucoromycota</taxon>
        <taxon>Mortierellomycotina</taxon>
        <taxon>Mortierellomycetes</taxon>
        <taxon>Mortierellales</taxon>
        <taxon>Mortierellaceae</taxon>
        <taxon>Modicella</taxon>
    </lineage>
</organism>
<dbReference type="Proteomes" id="UP000749646">
    <property type="component" value="Unassembled WGS sequence"/>
</dbReference>
<evidence type="ECO:0000313" key="2">
    <source>
        <dbReference type="EMBL" id="KAF9995747.1"/>
    </source>
</evidence>
<evidence type="ECO:0000256" key="1">
    <source>
        <dbReference type="SAM" id="MobiDB-lite"/>
    </source>
</evidence>
<dbReference type="SUPFAM" id="SSF52047">
    <property type="entry name" value="RNI-like"/>
    <property type="match status" value="1"/>
</dbReference>
<keyword evidence="3" id="KW-1185">Reference proteome</keyword>
<evidence type="ECO:0000313" key="3">
    <source>
        <dbReference type="Proteomes" id="UP000749646"/>
    </source>
</evidence>
<feature type="compositionally biased region" description="Low complexity" evidence="1">
    <location>
        <begin position="16"/>
        <end position="26"/>
    </location>
</feature>
<reference evidence="2" key="1">
    <citation type="journal article" date="2020" name="Fungal Divers.">
        <title>Resolving the Mortierellaceae phylogeny through synthesis of multi-gene phylogenetics and phylogenomics.</title>
        <authorList>
            <person name="Vandepol N."/>
            <person name="Liber J."/>
            <person name="Desiro A."/>
            <person name="Na H."/>
            <person name="Kennedy M."/>
            <person name="Barry K."/>
            <person name="Grigoriev I.V."/>
            <person name="Miller A.N."/>
            <person name="O'Donnell K."/>
            <person name="Stajich J.E."/>
            <person name="Bonito G."/>
        </authorList>
    </citation>
    <scope>NUCLEOTIDE SEQUENCE</scope>
    <source>
        <strain evidence="2">MES-2147</strain>
    </source>
</reference>
<dbReference type="Gene3D" id="3.80.10.10">
    <property type="entry name" value="Ribonuclease Inhibitor"/>
    <property type="match status" value="1"/>
</dbReference>
<accession>A0A9P6MF57</accession>
<dbReference type="OrthoDB" id="2400788at2759"/>
<dbReference type="InterPro" id="IPR032675">
    <property type="entry name" value="LRR_dom_sf"/>
</dbReference>
<proteinExistence type="predicted"/>
<gene>
    <name evidence="2" type="ORF">BGZ65_008610</name>
</gene>
<dbReference type="AlphaFoldDB" id="A0A9P6MF57"/>
<feature type="non-terminal residue" evidence="2">
    <location>
        <position position="1"/>
    </location>
</feature>
<dbReference type="EMBL" id="JAAAHW010001290">
    <property type="protein sequence ID" value="KAF9995747.1"/>
    <property type="molecule type" value="Genomic_DNA"/>
</dbReference>
<comment type="caution">
    <text evidence="2">The sequence shown here is derived from an EMBL/GenBank/DDBJ whole genome shotgun (WGS) entry which is preliminary data.</text>
</comment>
<feature type="region of interest" description="Disordered" evidence="1">
    <location>
        <begin position="1"/>
        <end position="49"/>
    </location>
</feature>
<feature type="compositionally biased region" description="Low complexity" evidence="1">
    <location>
        <begin position="34"/>
        <end position="49"/>
    </location>
</feature>
<protein>
    <submittedName>
        <fullName evidence="2">Uncharacterized protein</fullName>
    </submittedName>
</protein>